<keyword evidence="6" id="KW-1185">Reference proteome</keyword>
<feature type="domain" description="KAP NTPase" evidence="1">
    <location>
        <begin position="62"/>
        <end position="273"/>
    </location>
</feature>
<feature type="domain" description="Probable ATP-binding protein BrxC 4th six-stranded beta-sheet" evidence="4">
    <location>
        <begin position="569"/>
        <end position="745"/>
    </location>
</feature>
<dbReference type="Pfam" id="PF07693">
    <property type="entry name" value="KAP_NTPase"/>
    <property type="match status" value="1"/>
</dbReference>
<dbReference type="EMBL" id="LT907975">
    <property type="protein sequence ID" value="SOB57200.1"/>
    <property type="molecule type" value="Genomic_DNA"/>
</dbReference>
<dbReference type="InterPro" id="IPR058036">
    <property type="entry name" value="BREX_BrxC_4th"/>
</dbReference>
<evidence type="ECO:0000259" key="1">
    <source>
        <dbReference type="Pfam" id="PF07693"/>
    </source>
</evidence>
<dbReference type="InterPro" id="IPR011646">
    <property type="entry name" value="KAP_P-loop"/>
</dbReference>
<reference evidence="6" key="1">
    <citation type="submission" date="2017-09" db="EMBL/GenBank/DDBJ databases">
        <authorList>
            <person name="Regsiter A."/>
            <person name="William W."/>
        </authorList>
    </citation>
    <scope>NUCLEOTIDE SEQUENCE [LARGE SCALE GENOMIC DNA]</scope>
    <source>
        <strain evidence="6">500-1</strain>
    </source>
</reference>
<evidence type="ECO:0008006" key="7">
    <source>
        <dbReference type="Google" id="ProtNLM"/>
    </source>
</evidence>
<dbReference type="OrthoDB" id="3201900at2"/>
<proteinExistence type="predicted"/>
<evidence type="ECO:0000313" key="5">
    <source>
        <dbReference type="EMBL" id="SOB57200.1"/>
    </source>
</evidence>
<dbReference type="NCBIfam" id="NF033441">
    <property type="entry name" value="BREX_BrxC"/>
    <property type="match status" value="1"/>
</dbReference>
<dbReference type="InterPro" id="IPR047679">
    <property type="entry name" value="BREX_BrxC"/>
</dbReference>
<evidence type="ECO:0000259" key="2">
    <source>
        <dbReference type="Pfam" id="PF25791"/>
    </source>
</evidence>
<feature type="domain" description="Probable ATP-binding protein BrxC alpha-helical" evidence="3">
    <location>
        <begin position="884"/>
        <end position="1004"/>
    </location>
</feature>
<gene>
    <name evidence="5" type="ORF">DPRO_0321</name>
</gene>
<dbReference type="Pfam" id="PF25792">
    <property type="entry name" value="BREX_BrxC_helical"/>
    <property type="match status" value="1"/>
</dbReference>
<dbReference type="Pfam" id="PF25796">
    <property type="entry name" value="BREX_BrxC_4th"/>
    <property type="match status" value="1"/>
</dbReference>
<name>A0A2C8F5A7_9BACT</name>
<dbReference type="InterPro" id="IPR027417">
    <property type="entry name" value="P-loop_NTPase"/>
</dbReference>
<dbReference type="Proteomes" id="UP000219215">
    <property type="component" value="Chromosome DPRO"/>
</dbReference>
<evidence type="ECO:0000313" key="6">
    <source>
        <dbReference type="Proteomes" id="UP000219215"/>
    </source>
</evidence>
<accession>A0A2C8F5A7</accession>
<dbReference type="AlphaFoldDB" id="A0A2C8F5A7"/>
<sequence length="1190" mass="135951">MQIRNIFSKDLFRPINGVVKADQQDDAVVWQELEEYVVTKELDQHFRKFFETYLYSISNGHDPNVASRIGVWVSGFFGSGKSHFIKILSYLLNNRAATSPLSEDTRRSAEFFDTKIKDPMLLADIKKCTTSDTDVILFNIDSRADSRDGWGAILSVFWRVFNEMQGYSGDDPHIAEMERYLTEKGKYEEFCSQYKTLTGDNWVEERDAYYFRKDELVEALSNTLGQSKESALDWFDNAEKTLSVTIENFAKRVKEYLDRKGKDHRIIFLVDEVGQFIGNNGNLMLNLQTITEDLGRVCQGRAWVVVTSQEDIDAVLGDLKATKANDFSKIQGRFNTRLALSSSNTDEVIQARLLEKTSDASSELETLFDAKGDIIKSQLDFTHDSAALRTYKDKQDFVGNYPFAPYHFQLIQKIFESIRKAGATGMHLSRGERSMLDAFQSAAKNISTKGIGALVPLYEFYPAIESFLDTAVSRTIDQAAENDELQKPFDVHLLQTLFLIRYVDIVKPNVDNLVTLFIDEVDADRLALKRKIEEGLQRLEKQTLISRNGDLYFFLTNEERDVSREIKGVDITPSDETNLLAEIVYTDIIKGPDKHRYKPNKRDYAYSRLLDGHPFSSKLDQEIGVEIITPLFFEHDAFNALKCTMYTSEHYGRVLIRLQDSKELGREIRSYLQTDKYIRQKSDASQSNSFKKILRDKQDENRERRIRITGLLENLMPGADVYAMGQTLTLKASTPRVLVEEALNYIVENLYNKFSYLKKLEDDPVREIRSVLLSNDVSQMELEKGLTNINADAIREVREFIDLQVARNHPVLLNELVDRFGSKPYGWPEFEIVLLVARLLMAGEINLLSDGSSLEPRDAVDPMTKVNKWKTIKIMKRKVPSKDQIEKARKLCQTLFGKNGPEALDDLERTIRNELGGWQESLKQYQPLAQTGKFPGDSEIADGLATIRSVLNIRDTFEFINRFNEKKEDLQDASDDLHDLKDFYTNQRPTWEKLLSALDEFEKNETALNKDAVAKAALKQLRTIAEAPAPYGMLKDVDTLVSKVTTINETLVADKRQKAMLELDAKIDLITKELEAMKADGEFRNKVLYPLQQTKLAIEQDTSIPNISYRMEGFQEAVDEALDTIERKKQPEPDKPGKEPAPVKQTKIVKATSVASKAYIESPEDVDSYVKALKEALLAELKNDVRIRLQ</sequence>
<feature type="domain" description="Probable ATP-binding protein BrxC winged helix-turn-helix" evidence="2">
    <location>
        <begin position="753"/>
        <end position="878"/>
    </location>
</feature>
<dbReference type="Pfam" id="PF25791">
    <property type="entry name" value="WHD_BREX_BrxC"/>
    <property type="match status" value="1"/>
</dbReference>
<protein>
    <recommendedName>
        <fullName evidence="7">BREX system P-loop protein BrxC</fullName>
    </recommendedName>
</protein>
<dbReference type="InterPro" id="IPR058037">
    <property type="entry name" value="BREX_BrxC_helical"/>
</dbReference>
<evidence type="ECO:0000259" key="4">
    <source>
        <dbReference type="Pfam" id="PF25796"/>
    </source>
</evidence>
<organism evidence="5 6">
    <name type="scientific">Pseudodesulfovibrio profundus</name>
    <dbReference type="NCBI Taxonomy" id="57320"/>
    <lineage>
        <taxon>Bacteria</taxon>
        <taxon>Pseudomonadati</taxon>
        <taxon>Thermodesulfobacteriota</taxon>
        <taxon>Desulfovibrionia</taxon>
        <taxon>Desulfovibrionales</taxon>
        <taxon>Desulfovibrionaceae</taxon>
    </lineage>
</organism>
<dbReference type="SUPFAM" id="SSF52540">
    <property type="entry name" value="P-loop containing nucleoside triphosphate hydrolases"/>
    <property type="match status" value="1"/>
</dbReference>
<dbReference type="KEGG" id="pprf:DPRO_0321"/>
<dbReference type="InterPro" id="IPR058038">
    <property type="entry name" value="BREX_BrxC_wHTH"/>
</dbReference>
<evidence type="ECO:0000259" key="3">
    <source>
        <dbReference type="Pfam" id="PF25792"/>
    </source>
</evidence>